<dbReference type="SMART" id="SM00848">
    <property type="entry name" value="Inhibitor_I29"/>
    <property type="match status" value="1"/>
</dbReference>
<name>A0AAV8F9K5_9POAL</name>
<dbReference type="Gene3D" id="3.90.70.10">
    <property type="entry name" value="Cysteine proteinases"/>
    <property type="match status" value="2"/>
</dbReference>
<keyword evidence="2" id="KW-1015">Disulfide bond</keyword>
<dbReference type="PROSITE" id="PS00640">
    <property type="entry name" value="THIOL_PROTEASE_ASN"/>
    <property type="match status" value="1"/>
</dbReference>
<dbReference type="PANTHER" id="PTHR12411">
    <property type="entry name" value="CYSTEINE PROTEASE FAMILY C1-RELATED"/>
    <property type="match status" value="1"/>
</dbReference>
<dbReference type="SMART" id="SM00645">
    <property type="entry name" value="Pept_C1"/>
    <property type="match status" value="1"/>
</dbReference>
<dbReference type="CDD" id="cd02248">
    <property type="entry name" value="Peptidase_C1A"/>
    <property type="match status" value="1"/>
</dbReference>
<feature type="chain" id="PRO_5044001046" evidence="3">
    <location>
        <begin position="27"/>
        <end position="270"/>
    </location>
</feature>
<keyword evidence="6" id="KW-0378">Hydrolase</keyword>
<dbReference type="Proteomes" id="UP001140206">
    <property type="component" value="Chromosome 2"/>
</dbReference>
<dbReference type="GO" id="GO:0008234">
    <property type="term" value="F:cysteine-type peptidase activity"/>
    <property type="evidence" value="ECO:0007669"/>
    <property type="project" value="InterPro"/>
</dbReference>
<dbReference type="GO" id="GO:0006508">
    <property type="term" value="P:proteolysis"/>
    <property type="evidence" value="ECO:0007669"/>
    <property type="project" value="UniProtKB-KW"/>
</dbReference>
<dbReference type="PROSITE" id="PS00639">
    <property type="entry name" value="THIOL_PROTEASE_HIS"/>
    <property type="match status" value="1"/>
</dbReference>
<dbReference type="EMBL" id="JAMFTS010000002">
    <property type="protein sequence ID" value="KAJ4788319.1"/>
    <property type="molecule type" value="Genomic_DNA"/>
</dbReference>
<keyword evidence="3" id="KW-0732">Signal</keyword>
<dbReference type="InterPro" id="IPR038765">
    <property type="entry name" value="Papain-like_cys_pep_sf"/>
</dbReference>
<reference evidence="6" key="1">
    <citation type="submission" date="2022-08" db="EMBL/GenBank/DDBJ databases">
        <authorList>
            <person name="Marques A."/>
        </authorList>
    </citation>
    <scope>NUCLEOTIDE SEQUENCE</scope>
    <source>
        <strain evidence="6">RhyPub2mFocal</strain>
        <tissue evidence="6">Leaves</tissue>
    </source>
</reference>
<gene>
    <name evidence="6" type="ORF">LUZ62_039565</name>
</gene>
<accession>A0AAV8F9K5</accession>
<dbReference type="InterPro" id="IPR000668">
    <property type="entry name" value="Peptidase_C1A_C"/>
</dbReference>
<evidence type="ECO:0000313" key="7">
    <source>
        <dbReference type="Proteomes" id="UP001140206"/>
    </source>
</evidence>
<evidence type="ECO:0000259" key="5">
    <source>
        <dbReference type="SMART" id="SM00848"/>
    </source>
</evidence>
<dbReference type="InterPro" id="IPR039417">
    <property type="entry name" value="Peptidase_C1A_papain-like"/>
</dbReference>
<evidence type="ECO:0000313" key="6">
    <source>
        <dbReference type="EMBL" id="KAJ4788319.1"/>
    </source>
</evidence>
<dbReference type="Pfam" id="PF08246">
    <property type="entry name" value="Inhibitor_I29"/>
    <property type="match status" value="1"/>
</dbReference>
<feature type="signal peptide" evidence="3">
    <location>
        <begin position="1"/>
        <end position="26"/>
    </location>
</feature>
<dbReference type="Pfam" id="PF00112">
    <property type="entry name" value="Peptidase_C1"/>
    <property type="match status" value="1"/>
</dbReference>
<dbReference type="SUPFAM" id="SSF54001">
    <property type="entry name" value="Cysteine proteinases"/>
    <property type="match status" value="1"/>
</dbReference>
<sequence>MATSLNSLVFLLAYGLILSALALSSADFLTDEFHKWMKEHQVSYGNEGEELKRFGIFKANYLFINESNYNPKIEFKLGLNKFADLTNEEFLAKFTGYTPRSTKPTSTPFRYADVTAPSSIDWRSQGAVTDVKDQGQCADYPYTAQDGTCDATKKSHYAASITGYEDVPSGNETALMNAVANQPVTVSIESSGLSFQFYSSGIYRGPCGLNLDHAVTAVGYGGDGPFGKYWIVKNSWGTTWGEQGYIRMWKDSGLPSGLCGIALQSSYPVA</sequence>
<keyword evidence="6" id="KW-0645">Protease</keyword>
<dbReference type="InterPro" id="IPR025661">
    <property type="entry name" value="Pept_asp_AS"/>
</dbReference>
<dbReference type="InterPro" id="IPR013201">
    <property type="entry name" value="Prot_inhib_I29"/>
</dbReference>
<protein>
    <submittedName>
        <fullName evidence="6">Cysteine protease</fullName>
    </submittedName>
</protein>
<feature type="domain" description="Cathepsin propeptide inhibitor" evidence="5">
    <location>
        <begin position="33"/>
        <end position="90"/>
    </location>
</feature>
<dbReference type="InterPro" id="IPR013128">
    <property type="entry name" value="Peptidase_C1A"/>
</dbReference>
<dbReference type="InterPro" id="IPR025660">
    <property type="entry name" value="Pept_his_AS"/>
</dbReference>
<evidence type="ECO:0000256" key="1">
    <source>
        <dbReference type="ARBA" id="ARBA00008455"/>
    </source>
</evidence>
<proteinExistence type="inferred from homology"/>
<organism evidence="6 7">
    <name type="scientific">Rhynchospora pubera</name>
    <dbReference type="NCBI Taxonomy" id="906938"/>
    <lineage>
        <taxon>Eukaryota</taxon>
        <taxon>Viridiplantae</taxon>
        <taxon>Streptophyta</taxon>
        <taxon>Embryophyta</taxon>
        <taxon>Tracheophyta</taxon>
        <taxon>Spermatophyta</taxon>
        <taxon>Magnoliopsida</taxon>
        <taxon>Liliopsida</taxon>
        <taxon>Poales</taxon>
        <taxon>Cyperaceae</taxon>
        <taxon>Cyperoideae</taxon>
        <taxon>Rhynchosporeae</taxon>
        <taxon>Rhynchospora</taxon>
    </lineage>
</organism>
<keyword evidence="7" id="KW-1185">Reference proteome</keyword>
<comment type="similarity">
    <text evidence="1">Belongs to the peptidase C1 family.</text>
</comment>
<dbReference type="AlphaFoldDB" id="A0AAV8F9K5"/>
<feature type="domain" description="Peptidase C1A papain C-terminal" evidence="4">
    <location>
        <begin position="116"/>
        <end position="269"/>
    </location>
</feature>
<evidence type="ECO:0000259" key="4">
    <source>
        <dbReference type="SMART" id="SM00645"/>
    </source>
</evidence>
<evidence type="ECO:0000256" key="2">
    <source>
        <dbReference type="ARBA" id="ARBA00023157"/>
    </source>
</evidence>
<evidence type="ECO:0000256" key="3">
    <source>
        <dbReference type="SAM" id="SignalP"/>
    </source>
</evidence>
<comment type="caution">
    <text evidence="6">The sequence shown here is derived from an EMBL/GenBank/DDBJ whole genome shotgun (WGS) entry which is preliminary data.</text>
</comment>